<evidence type="ECO:0000256" key="9">
    <source>
        <dbReference type="PROSITE-ProRule" id="PRU00042"/>
    </source>
</evidence>
<dbReference type="PROSITE" id="PS50157">
    <property type="entry name" value="ZINC_FINGER_C2H2_2"/>
    <property type="match status" value="2"/>
</dbReference>
<evidence type="ECO:0000256" key="8">
    <source>
        <dbReference type="ARBA" id="ARBA00023242"/>
    </source>
</evidence>
<dbReference type="InterPro" id="IPR051007">
    <property type="entry name" value="creA/MIG_C2H2-ZnF"/>
</dbReference>
<dbReference type="Gene3D" id="3.30.160.60">
    <property type="entry name" value="Classic Zinc Finger"/>
    <property type="match status" value="2"/>
</dbReference>
<evidence type="ECO:0000256" key="4">
    <source>
        <dbReference type="ARBA" id="ARBA00022771"/>
    </source>
</evidence>
<comment type="caution">
    <text evidence="11">The sequence shown here is derived from an EMBL/GenBank/DDBJ whole genome shotgun (WGS) entry which is preliminary data.</text>
</comment>
<feature type="domain" description="C2H2-type" evidence="10">
    <location>
        <begin position="16"/>
        <end position="43"/>
    </location>
</feature>
<keyword evidence="4 9" id="KW-0863">Zinc-finger</keyword>
<dbReference type="InterPro" id="IPR013087">
    <property type="entry name" value="Znf_C2H2_type"/>
</dbReference>
<evidence type="ECO:0000313" key="11">
    <source>
        <dbReference type="EMBL" id="KAK9693623.1"/>
    </source>
</evidence>
<dbReference type="Pfam" id="PF00096">
    <property type="entry name" value="zf-C2H2"/>
    <property type="match status" value="1"/>
</dbReference>
<keyword evidence="7" id="KW-0804">Transcription</keyword>
<evidence type="ECO:0000256" key="1">
    <source>
        <dbReference type="ARBA" id="ARBA00004123"/>
    </source>
</evidence>
<keyword evidence="2" id="KW-0479">Metal-binding</keyword>
<dbReference type="InterPro" id="IPR036236">
    <property type="entry name" value="Znf_C2H2_sf"/>
</dbReference>
<feature type="domain" description="C2H2-type" evidence="10">
    <location>
        <begin position="44"/>
        <end position="74"/>
    </location>
</feature>
<evidence type="ECO:0000256" key="6">
    <source>
        <dbReference type="ARBA" id="ARBA00023015"/>
    </source>
</evidence>
<dbReference type="PANTHER" id="PTHR47428">
    <property type="entry name" value="REGULATORY PROTEIN MIG1-RELATED"/>
    <property type="match status" value="1"/>
</dbReference>
<proteinExistence type="predicted"/>
<dbReference type="PANTHER" id="PTHR47428:SF2">
    <property type="entry name" value="ZINC FINGER PROTEIN RSV1"/>
    <property type="match status" value="1"/>
</dbReference>
<dbReference type="Proteomes" id="UP001479436">
    <property type="component" value="Unassembled WGS sequence"/>
</dbReference>
<keyword evidence="3" id="KW-0677">Repeat</keyword>
<evidence type="ECO:0000313" key="12">
    <source>
        <dbReference type="Proteomes" id="UP001479436"/>
    </source>
</evidence>
<dbReference type="SUPFAM" id="SSF57667">
    <property type="entry name" value="beta-beta-alpha zinc fingers"/>
    <property type="match status" value="1"/>
</dbReference>
<dbReference type="EMBL" id="JASJQH010008309">
    <property type="protein sequence ID" value="KAK9693623.1"/>
    <property type="molecule type" value="Genomic_DNA"/>
</dbReference>
<keyword evidence="6" id="KW-0805">Transcription regulation</keyword>
<keyword evidence="5" id="KW-0862">Zinc</keyword>
<sequence length="136" mass="15452">MKISLRNDNRRKSASIICSVCAKTFNRKDNYLRHFRSHTGELPHLCPHQSCTKGFTRSDQLIRHVASKHHADCARIGTPESYLSDSTCSEDSIQTIHSPDYYPEVSSKAATLIAMTITLQRSSHPCTRMNLEYLLN</sequence>
<evidence type="ECO:0000256" key="7">
    <source>
        <dbReference type="ARBA" id="ARBA00023163"/>
    </source>
</evidence>
<evidence type="ECO:0000256" key="2">
    <source>
        <dbReference type="ARBA" id="ARBA00022723"/>
    </source>
</evidence>
<dbReference type="SMART" id="SM00355">
    <property type="entry name" value="ZnF_C2H2"/>
    <property type="match status" value="2"/>
</dbReference>
<gene>
    <name evidence="11" type="ORF">K7432_013829</name>
</gene>
<comment type="subcellular location">
    <subcellularLocation>
        <location evidence="1">Nucleus</location>
    </subcellularLocation>
</comment>
<reference evidence="11 12" key="1">
    <citation type="submission" date="2023-04" db="EMBL/GenBank/DDBJ databases">
        <title>Genome of Basidiobolus ranarum AG-B5.</title>
        <authorList>
            <person name="Stajich J.E."/>
            <person name="Carter-House D."/>
            <person name="Gryganskyi A."/>
        </authorList>
    </citation>
    <scope>NUCLEOTIDE SEQUENCE [LARGE SCALE GENOMIC DNA]</scope>
    <source>
        <strain evidence="11 12">AG-B5</strain>
    </source>
</reference>
<protein>
    <recommendedName>
        <fullName evidence="10">C2H2-type domain-containing protein</fullName>
    </recommendedName>
</protein>
<keyword evidence="12" id="KW-1185">Reference proteome</keyword>
<keyword evidence="8" id="KW-0539">Nucleus</keyword>
<organism evidence="11 12">
    <name type="scientific">Basidiobolus ranarum</name>
    <dbReference type="NCBI Taxonomy" id="34480"/>
    <lineage>
        <taxon>Eukaryota</taxon>
        <taxon>Fungi</taxon>
        <taxon>Fungi incertae sedis</taxon>
        <taxon>Zoopagomycota</taxon>
        <taxon>Entomophthoromycotina</taxon>
        <taxon>Basidiobolomycetes</taxon>
        <taxon>Basidiobolales</taxon>
        <taxon>Basidiobolaceae</taxon>
        <taxon>Basidiobolus</taxon>
    </lineage>
</organism>
<evidence type="ECO:0000256" key="3">
    <source>
        <dbReference type="ARBA" id="ARBA00022737"/>
    </source>
</evidence>
<name>A0ABR2VQR3_9FUNG</name>
<evidence type="ECO:0000256" key="5">
    <source>
        <dbReference type="ARBA" id="ARBA00022833"/>
    </source>
</evidence>
<evidence type="ECO:0000259" key="10">
    <source>
        <dbReference type="PROSITE" id="PS50157"/>
    </source>
</evidence>
<dbReference type="PROSITE" id="PS00028">
    <property type="entry name" value="ZINC_FINGER_C2H2_1"/>
    <property type="match status" value="2"/>
</dbReference>
<accession>A0ABR2VQR3</accession>